<dbReference type="GO" id="GO:0030234">
    <property type="term" value="F:enzyme regulator activity"/>
    <property type="evidence" value="ECO:0007669"/>
    <property type="project" value="InterPro"/>
</dbReference>
<sequence>MKPLTNFDLIVTIIPKGQSEKIVNASKKAGAEGGTIIPGRGTGIHEHKKLFGITIEPEKEIVFTLVPNHKTDRILEAIVEAGELNKPGTGVGFVIDAKKVVGINHLIDQ</sequence>
<dbReference type="KEGG" id="ntr:B0W44_12985"/>
<accession>A0A1U9K932</accession>
<gene>
    <name evidence="1" type="ORF">B0W44_12985</name>
</gene>
<dbReference type="SMART" id="SM00938">
    <property type="entry name" value="P-II"/>
    <property type="match status" value="1"/>
</dbReference>
<dbReference type="InterPro" id="IPR011322">
    <property type="entry name" value="N-reg_PII-like_a/b"/>
</dbReference>
<dbReference type="Pfam" id="PF00543">
    <property type="entry name" value="P-II"/>
    <property type="match status" value="1"/>
</dbReference>
<dbReference type="AlphaFoldDB" id="A0A1U9K932"/>
<dbReference type="GO" id="GO:0006808">
    <property type="term" value="P:regulation of nitrogen utilization"/>
    <property type="evidence" value="ECO:0007669"/>
    <property type="project" value="InterPro"/>
</dbReference>
<name>A0A1U9K932_9BACL</name>
<protein>
    <submittedName>
        <fullName evidence="1">Transcriptional regulator</fullName>
    </submittedName>
</protein>
<proteinExistence type="predicted"/>
<reference evidence="1 2" key="1">
    <citation type="journal article" date="2015" name="Int. J. Syst. Evol. Microbiol.">
        <title>Novibacillus thermophilus gen. nov., sp. nov., a Gram-staining-negative and moderately thermophilic member of the family Thermoactinomycetaceae.</title>
        <authorList>
            <person name="Yang G."/>
            <person name="Chen J."/>
            <person name="Zhou S."/>
        </authorList>
    </citation>
    <scope>NUCLEOTIDE SEQUENCE [LARGE SCALE GENOMIC DNA]</scope>
    <source>
        <strain evidence="1 2">SG-1</strain>
    </source>
</reference>
<dbReference type="EMBL" id="CP019699">
    <property type="protein sequence ID" value="AQS56538.1"/>
    <property type="molecule type" value="Genomic_DNA"/>
</dbReference>
<dbReference type="Gene3D" id="3.30.70.120">
    <property type="match status" value="1"/>
</dbReference>
<keyword evidence="2" id="KW-1185">Reference proteome</keyword>
<evidence type="ECO:0000313" key="1">
    <source>
        <dbReference type="EMBL" id="AQS56538.1"/>
    </source>
</evidence>
<dbReference type="InterPro" id="IPR015867">
    <property type="entry name" value="N-reg_PII/ATP_PRibTrfase_C"/>
</dbReference>
<dbReference type="SUPFAM" id="SSF54913">
    <property type="entry name" value="GlnB-like"/>
    <property type="match status" value="1"/>
</dbReference>
<organism evidence="1 2">
    <name type="scientific">Novibacillus thermophilus</name>
    <dbReference type="NCBI Taxonomy" id="1471761"/>
    <lineage>
        <taxon>Bacteria</taxon>
        <taxon>Bacillati</taxon>
        <taxon>Bacillota</taxon>
        <taxon>Bacilli</taxon>
        <taxon>Bacillales</taxon>
        <taxon>Thermoactinomycetaceae</taxon>
        <taxon>Novibacillus</taxon>
    </lineage>
</organism>
<evidence type="ECO:0000313" key="2">
    <source>
        <dbReference type="Proteomes" id="UP000188603"/>
    </source>
</evidence>
<dbReference type="STRING" id="1471761.B0W44_12985"/>
<dbReference type="PROSITE" id="PS51343">
    <property type="entry name" value="PII_GLNB_DOM"/>
    <property type="match status" value="1"/>
</dbReference>
<dbReference type="RefSeq" id="WP_077720399.1">
    <property type="nucleotide sequence ID" value="NZ_CP019699.1"/>
</dbReference>
<dbReference type="Proteomes" id="UP000188603">
    <property type="component" value="Chromosome"/>
</dbReference>
<dbReference type="InterPro" id="IPR002187">
    <property type="entry name" value="N-reg_PII"/>
</dbReference>